<feature type="region of interest" description="Disordered" evidence="2">
    <location>
        <begin position="1495"/>
        <end position="1519"/>
    </location>
</feature>
<dbReference type="PANTHER" id="PTHR31434">
    <property type="entry name" value="S PHASE CYCLIN A-ASSOCIATED PROTEIN IN THE ENDOPLASMIC RETICULUM"/>
    <property type="match status" value="1"/>
</dbReference>
<gene>
    <name evidence="4" type="ORF">KP509_05G003300</name>
</gene>
<feature type="region of interest" description="Disordered" evidence="2">
    <location>
        <begin position="475"/>
        <end position="519"/>
    </location>
</feature>
<feature type="region of interest" description="Disordered" evidence="2">
    <location>
        <begin position="117"/>
        <end position="140"/>
    </location>
</feature>
<dbReference type="InterPro" id="IPR032446">
    <property type="entry name" value="SCAPER_N"/>
</dbReference>
<feature type="compositionally biased region" description="Polar residues" evidence="2">
    <location>
        <begin position="1640"/>
        <end position="1662"/>
    </location>
</feature>
<proteinExistence type="predicted"/>
<dbReference type="EMBL" id="CM035410">
    <property type="protein sequence ID" value="KAH7436113.1"/>
    <property type="molecule type" value="Genomic_DNA"/>
</dbReference>
<feature type="region of interest" description="Disordered" evidence="2">
    <location>
        <begin position="407"/>
        <end position="432"/>
    </location>
</feature>
<feature type="compositionally biased region" description="Polar residues" evidence="2">
    <location>
        <begin position="502"/>
        <end position="513"/>
    </location>
</feature>
<dbReference type="OrthoDB" id="71500at2759"/>
<reference evidence="4" key="1">
    <citation type="submission" date="2021-08" db="EMBL/GenBank/DDBJ databases">
        <title>WGS assembly of Ceratopteris richardii.</title>
        <authorList>
            <person name="Marchant D.B."/>
            <person name="Chen G."/>
            <person name="Jenkins J."/>
            <person name="Shu S."/>
            <person name="Leebens-Mack J."/>
            <person name="Grimwood J."/>
            <person name="Schmutz J."/>
            <person name="Soltis P."/>
            <person name="Soltis D."/>
            <person name="Chen Z.-H."/>
        </authorList>
    </citation>
    <scope>NUCLEOTIDE SEQUENCE</scope>
    <source>
        <strain evidence="4">Whitten #5841</strain>
        <tissue evidence="4">Leaf</tissue>
    </source>
</reference>
<evidence type="ECO:0000313" key="4">
    <source>
        <dbReference type="EMBL" id="KAH7436113.1"/>
    </source>
</evidence>
<feature type="region of interest" description="Disordered" evidence="2">
    <location>
        <begin position="826"/>
        <end position="872"/>
    </location>
</feature>
<accession>A0A8T2UQS4</accession>
<dbReference type="Proteomes" id="UP000825935">
    <property type="component" value="Chromosome 5"/>
</dbReference>
<feature type="compositionally biased region" description="Polar residues" evidence="2">
    <location>
        <begin position="1505"/>
        <end position="1514"/>
    </location>
</feature>
<dbReference type="PANTHER" id="PTHR31434:SF2">
    <property type="entry name" value="S PHASE CYCLIN A-ASSOCIATED PROTEIN IN THE ENDOPLASMIC RETICULUM"/>
    <property type="match status" value="1"/>
</dbReference>
<dbReference type="Pfam" id="PF16501">
    <property type="entry name" value="SCAPER_N"/>
    <property type="match status" value="1"/>
</dbReference>
<evidence type="ECO:0000313" key="5">
    <source>
        <dbReference type="Proteomes" id="UP000825935"/>
    </source>
</evidence>
<keyword evidence="1" id="KW-0175">Coiled coil</keyword>
<feature type="compositionally biased region" description="Polar residues" evidence="2">
    <location>
        <begin position="831"/>
        <end position="843"/>
    </location>
</feature>
<name>A0A8T2UQS4_CERRI</name>
<keyword evidence="5" id="KW-1185">Reference proteome</keyword>
<feature type="compositionally biased region" description="Low complexity" evidence="2">
    <location>
        <begin position="124"/>
        <end position="140"/>
    </location>
</feature>
<evidence type="ECO:0000256" key="1">
    <source>
        <dbReference type="SAM" id="Coils"/>
    </source>
</evidence>
<feature type="coiled-coil region" evidence="1">
    <location>
        <begin position="604"/>
        <end position="639"/>
    </location>
</feature>
<sequence length="1709" mass="189757">MSDSNNLIICPMVATTFDPPKFKWGNLDEDDLNQSSLMEIQGKAFKDHLLMPGEIVVMKTEGSTIYLEGGKQSSTKALNGLKSKDSENVLADFSHTRNASFDTSECPDASHACEHRGHTKGYSGEETSSRSEVSGSSSSVFTPAVMENEMSFSKGVSMSGGLPGAGQANSEVVFGKNDNNCTVSHDLIDQIISERSMGPNIVDSVREDSDDKQSVEDILSCQGYEVGRVSTKKPIEFSVAASLLMEKFEETDSGESKERFRQRLWCYLFENLNRAIDELYFLCELECDMEQIQEALLVLKEAGMDFAELKSRVEGFEKIKKHPCLPQSLFGEGANGPYAKVEHRRPHAIAWEVRRMACSPHRAEILSSSLEAFKKVQQITAEKNLSSQSKRREASKLLDIQQTAVDPMTKQKSTSNISTNIKEPSTNVEEKPKSFTKVNFTCTPNRKESQLEIKGANKEPNEADLIEETSVCKASTCEKPHDTTTQDQTSFSGEVKDKESGFPSSKYDSSRTILASDERTNKSTEKRVCIIDGQKDKKVPKTRSSLDAWKVKRNWEDVLSSPMKNLNRPSRSPCAGWRSAERVRVLHDKLMSPERKRKSPLEMKKEVDEKQARATRIRRELENERVQRLQKTTEKLNRVSEWQAVRSNKLREGMHARQQRGESRHEAHLAEIARRAGDESSKVSEVRFITSLNEENKKLSLRQKLQDSELRRAERLQIIKIKQKEDVAREEAVLERRKIIEAERLQRLAEAQRKKEEAKARRDEERKAASAAREARAVEQVRKKEVRAKAQQEVTELQAQKLMEKLRESELRRKCYLEQIRERAAMESREQCSPSTRLPSTKDIQPKITDGDSLTEKEISRQSCSNKSAPKMALQHQALKRKVKKIRQKLMAKKYDFMEPPVGAEGFGIGSIAIAAAAKSKIGRWLQDLQRFQLARKAGTSGVSFIVAEMIKYFDGKVAELHAARQAGLIDFIATAIPASHTSKAETSQTTLSLLRILKVLLALPANRSYFISRNLLPPLIPILSTALENFSSQDAVIITSNSANASSSNGVTEKLLSDEKVDAAGEVLNGLLECVILVINHRSIDERQASMQDDLIELLTACEVIHHLRDLFSLFDRPQNEGAPFPAPVLYGLNLLQALTASRDKALSLSCELQLSAILNRKEAQRTLGIDNKASVCSNILAITTEKQSECQVKSDNLALAENEMKTDVLPVEHLGKNSELTAEVPHTDLMQLESTKMEDCEATGIFTKGESDTKHRQESTQENSTGYGLELAYEKGQTRQQLLSGCHSINVLVSAIAETGLVGLPSLLTAVLLQTNPRSTPEQAASILPSNFEEIATVVLKVLNNLARLDLALVQSLLAMPDLQMEFFHLVSFLLSHCTCKWANPSDQVASLLLETLLLLGYFALLHPGNQAVLRWGKSPTILHKICDLPFAFFSDPSLMPALVGTLLSVCYGSEQNRDVVREELSMEMLLSLLKSSRTENLADKDIVVSEASSIPHSDETDSAPQNSSSDTINEEKTLSQNVCADDIIPAKEEIKRMIEDIVTSDGETGAGARQQPSVRSSCGKFSTIDSILSPTKRSNKTISKVPVTSEVELPLSKDLVGIKSRTACRGSTSSSTADNPSSQSRKVKANGPESLVRNGNANTVPVSNKRQPSLGPSENQLPLMDCPYASADASELDLCHRPDLMLQNRFPACLLDMAQDFFAAGL</sequence>
<feature type="region of interest" description="Disordered" evidence="2">
    <location>
        <begin position="1609"/>
        <end position="1662"/>
    </location>
</feature>
<feature type="domain" description="S phase cyclin A-associated protein in the endoplasmic reticulum N-terminal" evidence="3">
    <location>
        <begin position="255"/>
        <end position="314"/>
    </location>
</feature>
<feature type="compositionally biased region" description="Polar residues" evidence="2">
    <location>
        <begin position="407"/>
        <end position="427"/>
    </location>
</feature>
<protein>
    <recommendedName>
        <fullName evidence="3">S phase cyclin A-associated protein in the endoplasmic reticulum N-terminal domain-containing protein</fullName>
    </recommendedName>
</protein>
<feature type="region of interest" description="Disordered" evidence="2">
    <location>
        <begin position="751"/>
        <end position="776"/>
    </location>
</feature>
<evidence type="ECO:0000256" key="2">
    <source>
        <dbReference type="SAM" id="MobiDB-lite"/>
    </source>
</evidence>
<organism evidence="4 5">
    <name type="scientific">Ceratopteris richardii</name>
    <name type="common">Triangle waterfern</name>
    <dbReference type="NCBI Taxonomy" id="49495"/>
    <lineage>
        <taxon>Eukaryota</taxon>
        <taxon>Viridiplantae</taxon>
        <taxon>Streptophyta</taxon>
        <taxon>Embryophyta</taxon>
        <taxon>Tracheophyta</taxon>
        <taxon>Polypodiopsida</taxon>
        <taxon>Polypodiidae</taxon>
        <taxon>Polypodiales</taxon>
        <taxon>Pteridineae</taxon>
        <taxon>Pteridaceae</taxon>
        <taxon>Parkerioideae</taxon>
        <taxon>Ceratopteris</taxon>
    </lineage>
</organism>
<feature type="compositionally biased region" description="Low complexity" evidence="2">
    <location>
        <begin position="1614"/>
        <end position="1627"/>
    </location>
</feature>
<evidence type="ECO:0000259" key="3">
    <source>
        <dbReference type="Pfam" id="PF16501"/>
    </source>
</evidence>
<dbReference type="OMA" id="CSILCCN"/>
<comment type="caution">
    <text evidence="4">The sequence shown here is derived from an EMBL/GenBank/DDBJ whole genome shotgun (WGS) entry which is preliminary data.</text>
</comment>